<sequence length="425" mass="45744">MGKLAATITDIARYRLTSRQLTDNVGVPGTEATPHQRTAQLSQMQAGADTADAFTAKTAATPANPKTLASGAQTTLGFNPQQLAAIVLEEKERNLAKLAKQKAEQEESQATLEKRYEEIETKRNQLSTQANPTLETSAEQEKLRQEAQQINQELLQIWIELAGIVANLERYRIAFPQSGAVGAIPATVESTAALLNDALTLSVTAAEDTADQSNRNTSTIQSTGNKDVAVDDEPCMNDALRRIDVDEKMEELSKISQRERSASQEAEETVQATVNGYSQQTQIPLNQTHLQALTPQLSVTAAEDTADQSNRTTSTTQSTGNTDVAMDDEPCMNDALRGLDIYEKMEELSKISQREASTIGAGHSATTVVADGVTSREISPVTAVGNSTEVPGSTTDCRTYIDVDAMEDTIGPAMVEFCVQSGQCV</sequence>
<feature type="coiled-coil region" evidence="1">
    <location>
        <begin position="86"/>
        <end position="153"/>
    </location>
</feature>
<reference evidence="3 4" key="1">
    <citation type="submission" date="2011-02" db="EMBL/GenBank/DDBJ databases">
        <title>The Genome Sequence of Sphaeroforma arctica JP610.</title>
        <authorList>
            <consortium name="The Broad Institute Genome Sequencing Platform"/>
            <person name="Russ C."/>
            <person name="Cuomo C."/>
            <person name="Young S.K."/>
            <person name="Zeng Q."/>
            <person name="Gargeya S."/>
            <person name="Alvarado L."/>
            <person name="Berlin A."/>
            <person name="Chapman S.B."/>
            <person name="Chen Z."/>
            <person name="Freedman E."/>
            <person name="Gellesch M."/>
            <person name="Goldberg J."/>
            <person name="Griggs A."/>
            <person name="Gujja S."/>
            <person name="Heilman E."/>
            <person name="Heiman D."/>
            <person name="Howarth C."/>
            <person name="Mehta T."/>
            <person name="Neiman D."/>
            <person name="Pearson M."/>
            <person name="Roberts A."/>
            <person name="Saif S."/>
            <person name="Shea T."/>
            <person name="Shenoy N."/>
            <person name="Sisk P."/>
            <person name="Stolte C."/>
            <person name="Sykes S."/>
            <person name="White J."/>
            <person name="Yandava C."/>
            <person name="Burger G."/>
            <person name="Gray M.W."/>
            <person name="Holland P.W.H."/>
            <person name="King N."/>
            <person name="Lang F.B.F."/>
            <person name="Roger A.J."/>
            <person name="Ruiz-Trillo I."/>
            <person name="Haas B."/>
            <person name="Nusbaum C."/>
            <person name="Birren B."/>
        </authorList>
    </citation>
    <scope>NUCLEOTIDE SEQUENCE [LARGE SCALE GENOMIC DNA]</scope>
    <source>
        <strain evidence="3 4">JP610</strain>
    </source>
</reference>
<dbReference type="Proteomes" id="UP000054560">
    <property type="component" value="Unassembled WGS sequence"/>
</dbReference>
<gene>
    <name evidence="3" type="ORF">SARC_07261</name>
</gene>
<organism evidence="3 4">
    <name type="scientific">Sphaeroforma arctica JP610</name>
    <dbReference type="NCBI Taxonomy" id="667725"/>
    <lineage>
        <taxon>Eukaryota</taxon>
        <taxon>Ichthyosporea</taxon>
        <taxon>Ichthyophonida</taxon>
        <taxon>Sphaeroforma</taxon>
    </lineage>
</organism>
<proteinExistence type="predicted"/>
<dbReference type="EMBL" id="KQ242161">
    <property type="protein sequence ID" value="KNC80375.1"/>
    <property type="molecule type" value="Genomic_DNA"/>
</dbReference>
<feature type="compositionally biased region" description="Low complexity" evidence="2">
    <location>
        <begin position="308"/>
        <end position="322"/>
    </location>
</feature>
<dbReference type="AlphaFoldDB" id="A0A0L0FU47"/>
<keyword evidence="4" id="KW-1185">Reference proteome</keyword>
<protein>
    <submittedName>
        <fullName evidence="3">Uncharacterized protein</fullName>
    </submittedName>
</protein>
<evidence type="ECO:0000256" key="1">
    <source>
        <dbReference type="SAM" id="Coils"/>
    </source>
</evidence>
<dbReference type="RefSeq" id="XP_014154277.1">
    <property type="nucleotide sequence ID" value="XM_014298802.1"/>
</dbReference>
<feature type="region of interest" description="Disordered" evidence="2">
    <location>
        <begin position="299"/>
        <end position="329"/>
    </location>
</feature>
<feature type="region of interest" description="Disordered" evidence="2">
    <location>
        <begin position="209"/>
        <end position="231"/>
    </location>
</feature>
<evidence type="ECO:0000313" key="3">
    <source>
        <dbReference type="EMBL" id="KNC80375.1"/>
    </source>
</evidence>
<evidence type="ECO:0000256" key="2">
    <source>
        <dbReference type="SAM" id="MobiDB-lite"/>
    </source>
</evidence>
<accession>A0A0L0FU47</accession>
<dbReference type="GeneID" id="25907765"/>
<feature type="compositionally biased region" description="Polar residues" evidence="2">
    <location>
        <begin position="211"/>
        <end position="225"/>
    </location>
</feature>
<evidence type="ECO:0000313" key="4">
    <source>
        <dbReference type="Proteomes" id="UP000054560"/>
    </source>
</evidence>
<name>A0A0L0FU47_9EUKA</name>
<keyword evidence="1" id="KW-0175">Coiled coil</keyword>